<dbReference type="NCBIfam" id="TIGR01703">
    <property type="entry name" value="hybrid_clust"/>
    <property type="match status" value="1"/>
</dbReference>
<feature type="binding site" evidence="6">
    <location>
        <position position="19"/>
    </location>
    <ligand>
        <name>[4Fe-4S] cluster</name>
        <dbReference type="ChEBI" id="CHEBI:49883"/>
    </ligand>
</feature>
<evidence type="ECO:0000259" key="7">
    <source>
        <dbReference type="Pfam" id="PF08984"/>
    </source>
</evidence>
<dbReference type="EMBL" id="JAGGLJ010000024">
    <property type="protein sequence ID" value="MBP2026157.1"/>
    <property type="molecule type" value="Genomic_DNA"/>
</dbReference>
<accession>A0ABS4KEF3</accession>
<gene>
    <name evidence="6" type="primary">hcp</name>
    <name evidence="8" type="ORF">J2Z71_001715</name>
</gene>
<feature type="binding site" description="via persulfide group" evidence="6">
    <location>
        <position position="400"/>
    </location>
    <ligand>
        <name>hybrid [4Fe-2O-2S] cluster</name>
        <dbReference type="ChEBI" id="CHEBI:60519"/>
    </ligand>
</feature>
<dbReference type="Pfam" id="PF03063">
    <property type="entry name" value="Prismane"/>
    <property type="match status" value="1"/>
</dbReference>
<reference evidence="8 9" key="1">
    <citation type="submission" date="2021-03" db="EMBL/GenBank/DDBJ databases">
        <title>Genomic Encyclopedia of Type Strains, Phase IV (KMG-IV): sequencing the most valuable type-strain genomes for metagenomic binning, comparative biology and taxonomic classification.</title>
        <authorList>
            <person name="Goeker M."/>
        </authorList>
    </citation>
    <scope>NUCLEOTIDE SEQUENCE [LARGE SCALE GENOMIC DNA]</scope>
    <source>
        <strain evidence="8 9">DSM 27563</strain>
    </source>
</reference>
<dbReference type="Gene3D" id="1.20.1270.20">
    <property type="match status" value="2"/>
</dbReference>
<feature type="binding site" evidence="6">
    <location>
        <position position="490"/>
    </location>
    <ligand>
        <name>hybrid [4Fe-2O-2S] cluster</name>
        <dbReference type="ChEBI" id="CHEBI:60519"/>
    </ligand>
</feature>
<feature type="binding site" evidence="6">
    <location>
        <position position="428"/>
    </location>
    <ligand>
        <name>hybrid [4Fe-2O-2S] cluster</name>
        <dbReference type="ChEBI" id="CHEBI:60519"/>
    </ligand>
</feature>
<organism evidence="8 9">
    <name type="scientific">Peptoniphilus stercorisuis</name>
    <dbReference type="NCBI Taxonomy" id="1436965"/>
    <lineage>
        <taxon>Bacteria</taxon>
        <taxon>Bacillati</taxon>
        <taxon>Bacillota</taxon>
        <taxon>Tissierellia</taxon>
        <taxon>Tissierellales</taxon>
        <taxon>Peptoniphilaceae</taxon>
        <taxon>Peptoniphilus</taxon>
    </lineage>
</organism>
<evidence type="ECO:0000256" key="2">
    <source>
        <dbReference type="ARBA" id="ARBA00022723"/>
    </source>
</evidence>
<feature type="binding site" evidence="6">
    <location>
        <position position="488"/>
    </location>
    <ligand>
        <name>hybrid [4Fe-2O-2S] cluster</name>
        <dbReference type="ChEBI" id="CHEBI:60519"/>
    </ligand>
</feature>
<dbReference type="InterPro" id="IPR016100">
    <property type="entry name" value="Prismane_a-bundle"/>
</dbReference>
<dbReference type="InterPro" id="IPR004137">
    <property type="entry name" value="HCP/CODH"/>
</dbReference>
<evidence type="ECO:0000256" key="4">
    <source>
        <dbReference type="ARBA" id="ARBA00023004"/>
    </source>
</evidence>
<dbReference type="PANTHER" id="PTHR30109:SF0">
    <property type="entry name" value="HYDROXYLAMINE REDUCTASE"/>
    <property type="match status" value="1"/>
</dbReference>
<dbReference type="InterPro" id="IPR038062">
    <property type="entry name" value="ScdA-like_N_sf"/>
</dbReference>
<dbReference type="GO" id="GO:0050418">
    <property type="term" value="F:hydroxylamine reductase activity"/>
    <property type="evidence" value="ECO:0007669"/>
    <property type="project" value="UniProtKB-EC"/>
</dbReference>
<feature type="binding site" evidence="6">
    <location>
        <position position="25"/>
    </location>
    <ligand>
        <name>[4Fe-4S] cluster</name>
        <dbReference type="ChEBI" id="CHEBI:49883"/>
    </ligand>
</feature>
<feature type="binding site" evidence="6">
    <location>
        <position position="309"/>
    </location>
    <ligand>
        <name>hybrid [4Fe-2O-2S] cluster</name>
        <dbReference type="ChEBI" id="CHEBI:60519"/>
    </ligand>
</feature>
<dbReference type="InterPro" id="IPR010048">
    <property type="entry name" value="Hydroxylam_reduct"/>
</dbReference>
<feature type="binding site" evidence="6">
    <location>
        <position position="265"/>
    </location>
    <ligand>
        <name>hybrid [4Fe-2O-2S] cluster</name>
        <dbReference type="ChEBI" id="CHEBI:60519"/>
    </ligand>
</feature>
<evidence type="ECO:0000256" key="5">
    <source>
        <dbReference type="ARBA" id="ARBA00023014"/>
    </source>
</evidence>
<feature type="binding site" evidence="6">
    <location>
        <position position="241"/>
    </location>
    <ligand>
        <name>hybrid [4Fe-2O-2S] cluster</name>
        <dbReference type="ChEBI" id="CHEBI:60519"/>
    </ligand>
</feature>
<dbReference type="Pfam" id="PF08984">
    <property type="entry name" value="DUF1858"/>
    <property type="match status" value="1"/>
</dbReference>
<feature type="binding site" evidence="6">
    <location>
        <position position="10"/>
    </location>
    <ligand>
        <name>[4Fe-4S] cluster</name>
        <dbReference type="ChEBI" id="CHEBI:49883"/>
    </ligand>
</feature>
<dbReference type="HAMAP" id="MF_00069">
    <property type="entry name" value="Hydroxylam_reduct"/>
    <property type="match status" value="1"/>
</dbReference>
<proteinExistence type="inferred from homology"/>
<dbReference type="SUPFAM" id="SSF140683">
    <property type="entry name" value="SP0561-like"/>
    <property type="match status" value="1"/>
</dbReference>
<dbReference type="InterPro" id="IPR016099">
    <property type="entry name" value="Prismane-like_a/b-sand"/>
</dbReference>
<dbReference type="EC" id="1.7.99.1" evidence="6"/>
<dbReference type="InterPro" id="IPR011254">
    <property type="entry name" value="Prismane-like_sf"/>
</dbReference>
<name>A0ABS4KEF3_9FIRM</name>
<keyword evidence="9" id="KW-1185">Reference proteome</keyword>
<dbReference type="NCBIfam" id="TIGR03980">
    <property type="entry name" value="prismane_assoc"/>
    <property type="match status" value="1"/>
</dbReference>
<keyword evidence="2 6" id="KW-0479">Metal-binding</keyword>
<comment type="catalytic activity">
    <reaction evidence="6">
        <text>A + NH4(+) + H2O = hydroxylamine + AH2 + H(+)</text>
        <dbReference type="Rhea" id="RHEA:22052"/>
        <dbReference type="ChEBI" id="CHEBI:13193"/>
        <dbReference type="ChEBI" id="CHEBI:15377"/>
        <dbReference type="ChEBI" id="CHEBI:15378"/>
        <dbReference type="ChEBI" id="CHEBI:15429"/>
        <dbReference type="ChEBI" id="CHEBI:17499"/>
        <dbReference type="ChEBI" id="CHEBI:28938"/>
        <dbReference type="EC" id="1.7.99.1"/>
    </reaction>
</comment>
<dbReference type="Proteomes" id="UP001519306">
    <property type="component" value="Unassembled WGS sequence"/>
</dbReference>
<evidence type="ECO:0000256" key="3">
    <source>
        <dbReference type="ARBA" id="ARBA00023002"/>
    </source>
</evidence>
<dbReference type="Gene3D" id="3.40.50.2030">
    <property type="match status" value="2"/>
</dbReference>
<dbReference type="Gene3D" id="1.10.3910.10">
    <property type="entry name" value="SP0561-like"/>
    <property type="match status" value="1"/>
</dbReference>
<dbReference type="NCBIfam" id="NF003658">
    <property type="entry name" value="PRK05290.1"/>
    <property type="match status" value="1"/>
</dbReference>
<dbReference type="InterPro" id="IPR015077">
    <property type="entry name" value="DUF1858"/>
</dbReference>
<dbReference type="InterPro" id="IPR023883">
    <property type="entry name" value="CHP03980_redox-disulphide"/>
</dbReference>
<dbReference type="PANTHER" id="PTHR30109">
    <property type="entry name" value="HYDROXYLAMINE REDUCTASE"/>
    <property type="match status" value="1"/>
</dbReference>
<feature type="binding site" evidence="6">
    <location>
        <position position="7"/>
    </location>
    <ligand>
        <name>[4Fe-4S] cluster</name>
        <dbReference type="ChEBI" id="CHEBI:49883"/>
    </ligand>
</feature>
<keyword evidence="1 6" id="KW-0963">Cytoplasm</keyword>
<keyword evidence="5 6" id="KW-0411">Iron-sulfur</keyword>
<keyword evidence="3 6" id="KW-0560">Oxidoreductase</keyword>
<comment type="cofactor">
    <cofactor evidence="6">
        <name>hybrid [4Fe-2O-2S] cluster</name>
        <dbReference type="ChEBI" id="CHEBI:60519"/>
    </cofactor>
    <text evidence="6">Binds 1 hybrid [4Fe-2O-2S] cluster.</text>
</comment>
<comment type="cofactor">
    <cofactor evidence="6">
        <name>[4Fe-4S] cluster</name>
        <dbReference type="ChEBI" id="CHEBI:49883"/>
    </cofactor>
    <text evidence="6">Binds 1 [4Fe-4S] cluster.</text>
</comment>
<dbReference type="SUPFAM" id="SSF56821">
    <property type="entry name" value="Prismane protein-like"/>
    <property type="match status" value="1"/>
</dbReference>
<feature type="modified residue" description="Cysteine persulfide" evidence="6">
    <location>
        <position position="400"/>
    </location>
</feature>
<evidence type="ECO:0000256" key="6">
    <source>
        <dbReference type="HAMAP-Rule" id="MF_00069"/>
    </source>
</evidence>
<comment type="similarity">
    <text evidence="6">Belongs to the HCP family.</text>
</comment>
<dbReference type="RefSeq" id="WP_210062189.1">
    <property type="nucleotide sequence ID" value="NZ_JAGGLJ010000024.1"/>
</dbReference>
<comment type="subcellular location">
    <subcellularLocation>
        <location evidence="6">Cytoplasm</location>
    </subcellularLocation>
</comment>
<evidence type="ECO:0000256" key="1">
    <source>
        <dbReference type="ARBA" id="ARBA00022490"/>
    </source>
</evidence>
<comment type="function">
    <text evidence="6">Catalyzes the reduction of hydroxylamine to form NH(3) and H(2)O.</text>
</comment>
<feature type="domain" description="DUF1858" evidence="7">
    <location>
        <begin position="557"/>
        <end position="605"/>
    </location>
</feature>
<dbReference type="CDD" id="cd01914">
    <property type="entry name" value="HCP"/>
    <property type="match status" value="1"/>
</dbReference>
<comment type="caution">
    <text evidence="8">The sequence shown here is derived from an EMBL/GenBank/DDBJ whole genome shotgun (WGS) entry which is preliminary data.</text>
</comment>
<evidence type="ECO:0000313" key="9">
    <source>
        <dbReference type="Proteomes" id="UP001519306"/>
    </source>
</evidence>
<keyword evidence="6" id="KW-0004">4Fe-4S</keyword>
<feature type="binding site" evidence="6">
    <location>
        <position position="453"/>
    </location>
    <ligand>
        <name>hybrid [4Fe-2O-2S] cluster</name>
        <dbReference type="ChEBI" id="CHEBI:60519"/>
    </ligand>
</feature>
<keyword evidence="4 6" id="KW-0408">Iron</keyword>
<sequence>MENKMFCYQCQETNKNTGCTIAGVCGKKATTANLQDMLIYQTKGLCEITNRLREEGKRIKRTTNQIIMHNLFTTITNANFDEDVILSRIIETINEKESIIDEVLDRTKLTEASIYNEKDEDALREKSTEIGVLATKDEDIRSLRELMTYGIKGMAAYLYHANMLGYDDEEISEFLQYAMAKTLDDSLSVNELVAMNLKTGEFGVRAMQLLDYANTTTFGNPEITSVNIGVRNNPAILISGHDLHDMKELLEQTKGTGVDVYTHSEMLPANYYPELKKYENFVGNYGNAWWKQKEEFESFNGPILMTTNCIVPPKASYIDRLFTTGDAGYPGCKHIDGTIGNKKDFSEIIELAKKCKSPIEIEHGEIIGGFAHNQVIELSDKIVAAVNEGLIKKFVVMAGCDGRHKERNYYTDFAKALPKDSVILTAGCAKYRYNKLNLGDIAGIPRVLDAGQCNDSFSLVVIAMTLQKAFGLEDINDLPIVYNIAWYEQKAVIVLLALLALGVKNIHLGPTLPGFLSENVTKVLVDNFGIAGISTVEEDIENLIINDEKESSDDVMDMAMGELIMKYPQLIDVLTSLGMHCLGCPSSQMETLKEAALVHGLDINEVEVLVRKSL</sequence>
<evidence type="ECO:0000313" key="8">
    <source>
        <dbReference type="EMBL" id="MBP2026157.1"/>
    </source>
</evidence>
<protein>
    <recommendedName>
        <fullName evidence="6">Hydroxylamine reductase</fullName>
        <ecNumber evidence="6">1.7.99.1</ecNumber>
    </recommendedName>
    <alternativeName>
        <fullName evidence="6">Hybrid-cluster protein</fullName>
        <shortName evidence="6">HCP</shortName>
    </alternativeName>
    <alternativeName>
        <fullName evidence="6">Prismane protein</fullName>
    </alternativeName>
</protein>